<evidence type="ECO:0000256" key="11">
    <source>
        <dbReference type="SAM" id="Phobius"/>
    </source>
</evidence>
<dbReference type="InterPro" id="IPR003441">
    <property type="entry name" value="NAC-dom"/>
</dbReference>
<dbReference type="GO" id="GO:0005634">
    <property type="term" value="C:nucleus"/>
    <property type="evidence" value="ECO:0007669"/>
    <property type="project" value="UniProtKB-SubCell"/>
</dbReference>
<evidence type="ECO:0000256" key="5">
    <source>
        <dbReference type="ARBA" id="ARBA00023015"/>
    </source>
</evidence>
<gene>
    <name evidence="13" type="ORF">CEPIT_LOCUS25504</name>
</gene>
<dbReference type="EMBL" id="CAMAPF010000932">
    <property type="protein sequence ID" value="CAH9123801.1"/>
    <property type="molecule type" value="Genomic_DNA"/>
</dbReference>
<evidence type="ECO:0000256" key="3">
    <source>
        <dbReference type="ARBA" id="ARBA00022692"/>
    </source>
</evidence>
<dbReference type="SUPFAM" id="SSF101941">
    <property type="entry name" value="NAC domain"/>
    <property type="match status" value="1"/>
</dbReference>
<reference evidence="13" key="1">
    <citation type="submission" date="2022-07" db="EMBL/GenBank/DDBJ databases">
        <authorList>
            <person name="Macas J."/>
            <person name="Novak P."/>
            <person name="Neumann P."/>
        </authorList>
    </citation>
    <scope>NUCLEOTIDE SEQUENCE</scope>
</reference>
<comment type="caution">
    <text evidence="13">The sequence shown here is derived from an EMBL/GenBank/DDBJ whole genome shotgun (WGS) entry which is preliminary data.</text>
</comment>
<evidence type="ECO:0000256" key="1">
    <source>
        <dbReference type="ARBA" id="ARBA00004123"/>
    </source>
</evidence>
<evidence type="ECO:0000256" key="4">
    <source>
        <dbReference type="ARBA" id="ARBA00022989"/>
    </source>
</evidence>
<evidence type="ECO:0000259" key="12">
    <source>
        <dbReference type="PROSITE" id="PS51005"/>
    </source>
</evidence>
<protein>
    <recommendedName>
        <fullName evidence="12">NAC domain-containing protein</fullName>
    </recommendedName>
</protein>
<proteinExistence type="predicted"/>
<keyword evidence="3 11" id="KW-0812">Transmembrane</keyword>
<keyword evidence="4 11" id="KW-1133">Transmembrane helix</keyword>
<evidence type="ECO:0000256" key="2">
    <source>
        <dbReference type="ARBA" id="ARBA00004167"/>
    </source>
</evidence>
<feature type="domain" description="NAC" evidence="12">
    <location>
        <begin position="17"/>
        <end position="167"/>
    </location>
</feature>
<evidence type="ECO:0000256" key="8">
    <source>
        <dbReference type="ARBA" id="ARBA00023159"/>
    </source>
</evidence>
<name>A0AAV0EMM4_9ASTE</name>
<dbReference type="GO" id="GO:0000976">
    <property type="term" value="F:transcription cis-regulatory region binding"/>
    <property type="evidence" value="ECO:0007669"/>
    <property type="project" value="UniProtKB-ARBA"/>
</dbReference>
<evidence type="ECO:0000256" key="9">
    <source>
        <dbReference type="ARBA" id="ARBA00023163"/>
    </source>
</evidence>
<organism evidence="13 14">
    <name type="scientific">Cuscuta epithymum</name>
    <dbReference type="NCBI Taxonomy" id="186058"/>
    <lineage>
        <taxon>Eukaryota</taxon>
        <taxon>Viridiplantae</taxon>
        <taxon>Streptophyta</taxon>
        <taxon>Embryophyta</taxon>
        <taxon>Tracheophyta</taxon>
        <taxon>Spermatophyta</taxon>
        <taxon>Magnoliopsida</taxon>
        <taxon>eudicotyledons</taxon>
        <taxon>Gunneridae</taxon>
        <taxon>Pentapetalae</taxon>
        <taxon>asterids</taxon>
        <taxon>lamiids</taxon>
        <taxon>Solanales</taxon>
        <taxon>Convolvulaceae</taxon>
        <taxon>Cuscuteae</taxon>
        <taxon>Cuscuta</taxon>
        <taxon>Cuscuta subgen. Cuscuta</taxon>
    </lineage>
</organism>
<dbReference type="GO" id="GO:0006355">
    <property type="term" value="P:regulation of DNA-templated transcription"/>
    <property type="evidence" value="ECO:0007669"/>
    <property type="project" value="InterPro"/>
</dbReference>
<keyword evidence="5" id="KW-0805">Transcription regulation</keyword>
<accession>A0AAV0EMM4</accession>
<evidence type="ECO:0000313" key="13">
    <source>
        <dbReference type="EMBL" id="CAH9123801.1"/>
    </source>
</evidence>
<keyword evidence="7 11" id="KW-0472">Membrane</keyword>
<keyword evidence="14" id="KW-1185">Reference proteome</keyword>
<dbReference type="PANTHER" id="PTHR31744">
    <property type="entry name" value="PROTEIN CUP-SHAPED COTYLEDON 2-RELATED"/>
    <property type="match status" value="1"/>
</dbReference>
<keyword evidence="9" id="KW-0804">Transcription</keyword>
<evidence type="ECO:0000256" key="10">
    <source>
        <dbReference type="ARBA" id="ARBA00023242"/>
    </source>
</evidence>
<sequence>MNSTPISSSANICDDVWPPGFRFHPTDEELVLYYLKRKICRRKLKLDIIAEVDVYTREPDELPELASLKNRDRQWFFFSPRDRKYPNGSRANRATRQGYWKATGKDRTISCNSRNVGIKKTLVFYRGRAPTGQRTDWVMHEYVLEEDELKMCQNVHDYYVIYKLFKKSGSGPKNGEQYGAPFREEDWADDEFVKTTSKLDIVPGDHNVDEVPPADSCRNTQVDPSLVDVEELLNDIVDDQAPLPVNLDDFERALTQFLGEEETHSTVINGSIEGPEYFEPLMTNYPGSQQDNLDSSFIAGQSWDATEAATEAASTARSAFTGYPELLDLQFPEEDFLEMDDLLRTRPVQFPPPSDRISGNTQLREDDGFDLFNDSDLFLDDFTSNNQTVNAAQHQRPQENGFVCQSPNSGPTSGNEMWNFGANNCIHNSTEEYRGTVPLPATGAAYADVSTSIASQPYQNQNSKQNEESQTWLSSTLWSFLEAMPASPASAAESVMVNKAFLRMSSFSRVRMNSKSTITSSAGRAPNIISASVGGRVKGFFLLSFLAALLAVVCVFIGSHSSVFGKLRCRMDS</sequence>
<dbReference type="InterPro" id="IPR036093">
    <property type="entry name" value="NAC_dom_sf"/>
</dbReference>
<dbReference type="AlphaFoldDB" id="A0AAV0EMM4"/>
<evidence type="ECO:0000256" key="6">
    <source>
        <dbReference type="ARBA" id="ARBA00023125"/>
    </source>
</evidence>
<keyword evidence="10" id="KW-0539">Nucleus</keyword>
<feature type="transmembrane region" description="Helical" evidence="11">
    <location>
        <begin position="539"/>
        <end position="558"/>
    </location>
</feature>
<evidence type="ECO:0000313" key="14">
    <source>
        <dbReference type="Proteomes" id="UP001152523"/>
    </source>
</evidence>
<evidence type="ECO:0000256" key="7">
    <source>
        <dbReference type="ARBA" id="ARBA00023136"/>
    </source>
</evidence>
<comment type="subcellular location">
    <subcellularLocation>
        <location evidence="2">Membrane</location>
        <topology evidence="2">Single-pass membrane protein</topology>
    </subcellularLocation>
    <subcellularLocation>
        <location evidence="1">Nucleus</location>
    </subcellularLocation>
</comment>
<dbReference type="PANTHER" id="PTHR31744:SF216">
    <property type="entry name" value="NAC TRANSCRIPTION FACTOR"/>
    <property type="match status" value="1"/>
</dbReference>
<keyword evidence="8" id="KW-0010">Activator</keyword>
<dbReference type="Gene3D" id="2.170.150.80">
    <property type="entry name" value="NAC domain"/>
    <property type="match status" value="1"/>
</dbReference>
<dbReference type="FunFam" id="2.170.150.80:FF:000002">
    <property type="entry name" value="Nac domain-containing protein 86"/>
    <property type="match status" value="1"/>
</dbReference>
<dbReference type="GO" id="GO:0016020">
    <property type="term" value="C:membrane"/>
    <property type="evidence" value="ECO:0007669"/>
    <property type="project" value="UniProtKB-SubCell"/>
</dbReference>
<dbReference type="PROSITE" id="PS51005">
    <property type="entry name" value="NAC"/>
    <property type="match status" value="1"/>
</dbReference>
<dbReference type="Pfam" id="PF02365">
    <property type="entry name" value="NAM"/>
    <property type="match status" value="1"/>
</dbReference>
<dbReference type="Proteomes" id="UP001152523">
    <property type="component" value="Unassembled WGS sequence"/>
</dbReference>
<keyword evidence="6" id="KW-0238">DNA-binding</keyword>